<comment type="caution">
    <text evidence="2">The sequence shown here is derived from an EMBL/GenBank/DDBJ whole genome shotgun (WGS) entry which is preliminary data.</text>
</comment>
<name>A0ABT8KUW5_9BACT</name>
<keyword evidence="3" id="KW-1185">Reference proteome</keyword>
<proteinExistence type="predicted"/>
<evidence type="ECO:0000313" key="3">
    <source>
        <dbReference type="Proteomes" id="UP001172082"/>
    </source>
</evidence>
<dbReference type="Pfam" id="PF14054">
    <property type="entry name" value="DUF4249"/>
    <property type="match status" value="1"/>
</dbReference>
<dbReference type="Proteomes" id="UP001172082">
    <property type="component" value="Unassembled WGS sequence"/>
</dbReference>
<accession>A0ABT8KUW5</accession>
<organism evidence="2 3">
    <name type="scientific">Splendidivirga corallicola</name>
    <dbReference type="NCBI Taxonomy" id="3051826"/>
    <lineage>
        <taxon>Bacteria</taxon>
        <taxon>Pseudomonadati</taxon>
        <taxon>Bacteroidota</taxon>
        <taxon>Cytophagia</taxon>
        <taxon>Cytophagales</taxon>
        <taxon>Splendidivirgaceae</taxon>
        <taxon>Splendidivirga</taxon>
    </lineage>
</organism>
<reference evidence="2" key="1">
    <citation type="submission" date="2023-06" db="EMBL/GenBank/DDBJ databases">
        <title>Genomic of Parafulvivirga corallium.</title>
        <authorList>
            <person name="Wang G."/>
        </authorList>
    </citation>
    <scope>NUCLEOTIDE SEQUENCE</scope>
    <source>
        <strain evidence="2">BMA10</strain>
    </source>
</reference>
<feature type="chain" id="PRO_5045644749" evidence="1">
    <location>
        <begin position="25"/>
        <end position="345"/>
    </location>
</feature>
<keyword evidence="1" id="KW-0732">Signal</keyword>
<dbReference type="EMBL" id="JAUJEA010000012">
    <property type="protein sequence ID" value="MDN5204560.1"/>
    <property type="molecule type" value="Genomic_DNA"/>
</dbReference>
<evidence type="ECO:0000256" key="1">
    <source>
        <dbReference type="SAM" id="SignalP"/>
    </source>
</evidence>
<gene>
    <name evidence="2" type="ORF">QQ008_24420</name>
</gene>
<dbReference type="RefSeq" id="WP_346754584.1">
    <property type="nucleotide sequence ID" value="NZ_JAUJEA010000012.1"/>
</dbReference>
<feature type="signal peptide" evidence="1">
    <location>
        <begin position="1"/>
        <end position="24"/>
    </location>
</feature>
<evidence type="ECO:0000313" key="2">
    <source>
        <dbReference type="EMBL" id="MDN5204560.1"/>
    </source>
</evidence>
<sequence>MKVSLSKYLLLVSILLCQCIDPIAFNNPGEDPPVVVDGLITNLAGPHKVKVLRSVPFTEESFDKLNFVPINDAVVFIEDDLGNREPLNLDADDPGSYLTSPSFQGVVGRQYRVSIRLSDGDELESEYETMLPSTGFNKVITTKGERTILKGGIQVPEYGEDISIEIHDNVSENNYYRWRWHSVYEIRKDLDPNPCWVIEHDNDNIAILRDGDRNGETFVQSVDFIPYVEKNDISGQFLLTVEQHTITARAFQYWDQIKKQREAQGTIFDPIPSPIQGNLFNKTNKDKRVVGFFGASSVVLERMYVRNLERNYAVESDCGNAPDIPPTCYDCSLRKNATRNKPEWY</sequence>
<protein>
    <submittedName>
        <fullName evidence="2">DUF4249 domain-containing protein</fullName>
    </submittedName>
</protein>
<dbReference type="InterPro" id="IPR025345">
    <property type="entry name" value="DUF4249"/>
</dbReference>